<dbReference type="InterPro" id="IPR058645">
    <property type="entry name" value="NTF2-like_dom_7"/>
</dbReference>
<dbReference type="Pfam" id="PF26534">
    <property type="entry name" value="NTF2_7"/>
    <property type="match status" value="1"/>
</dbReference>
<organism evidence="3 4">
    <name type="scientific">Exophiala mesophila</name>
    <name type="common">Black yeast-like fungus</name>
    <dbReference type="NCBI Taxonomy" id="212818"/>
    <lineage>
        <taxon>Eukaryota</taxon>
        <taxon>Fungi</taxon>
        <taxon>Dikarya</taxon>
        <taxon>Ascomycota</taxon>
        <taxon>Pezizomycotina</taxon>
        <taxon>Eurotiomycetes</taxon>
        <taxon>Chaetothyriomycetidae</taxon>
        <taxon>Chaetothyriales</taxon>
        <taxon>Herpotrichiellaceae</taxon>
        <taxon>Exophiala</taxon>
    </lineage>
</organism>
<protein>
    <recommendedName>
        <fullName evidence="2">NTF2-like domain-containing protein</fullName>
    </recommendedName>
</protein>
<dbReference type="EMBL" id="NAJM01000014">
    <property type="protein sequence ID" value="RVX72128.1"/>
    <property type="molecule type" value="Genomic_DNA"/>
</dbReference>
<keyword evidence="1" id="KW-0732">Signal</keyword>
<evidence type="ECO:0000256" key="1">
    <source>
        <dbReference type="SAM" id="SignalP"/>
    </source>
</evidence>
<sequence length="170" mass="18632">MRTFLVAATLALASKVAAFPGRWAEWGNYGGGLNATGVQYLITGYTYLLEYPTGPNFNATANAILSDKFFVSSDSINTLSGRPLGVPAYPSKQAFILGQAQTPALPGLQTLGYFYSSNQIAWRWNVTQFGTRQNEIKGIITFDVNPESLQIDAVYSEFNTIAFKENIPQQ</sequence>
<proteinExistence type="predicted"/>
<evidence type="ECO:0000259" key="2">
    <source>
        <dbReference type="Pfam" id="PF26534"/>
    </source>
</evidence>
<feature type="chain" id="PRO_5019163250" description="NTF2-like domain-containing protein" evidence="1">
    <location>
        <begin position="19"/>
        <end position="170"/>
    </location>
</feature>
<accession>A0A438N973</accession>
<dbReference type="OrthoDB" id="5596743at2759"/>
<gene>
    <name evidence="3" type="ORF">B0A52_04726</name>
</gene>
<feature type="signal peptide" evidence="1">
    <location>
        <begin position="1"/>
        <end position="18"/>
    </location>
</feature>
<feature type="domain" description="NTF2-like" evidence="2">
    <location>
        <begin position="33"/>
        <end position="168"/>
    </location>
</feature>
<name>A0A438N973_EXOME</name>
<reference evidence="3 4" key="1">
    <citation type="submission" date="2017-03" db="EMBL/GenBank/DDBJ databases">
        <title>Genomes of endolithic fungi from Antarctica.</title>
        <authorList>
            <person name="Coleine C."/>
            <person name="Masonjones S."/>
            <person name="Stajich J.E."/>
        </authorList>
    </citation>
    <scope>NUCLEOTIDE SEQUENCE [LARGE SCALE GENOMIC DNA]</scope>
    <source>
        <strain evidence="3 4">CCFEE 6314</strain>
    </source>
</reference>
<evidence type="ECO:0000313" key="3">
    <source>
        <dbReference type="EMBL" id="RVX72128.1"/>
    </source>
</evidence>
<comment type="caution">
    <text evidence="3">The sequence shown here is derived from an EMBL/GenBank/DDBJ whole genome shotgun (WGS) entry which is preliminary data.</text>
</comment>
<dbReference type="AlphaFoldDB" id="A0A438N973"/>
<evidence type="ECO:0000313" key="4">
    <source>
        <dbReference type="Proteomes" id="UP000288859"/>
    </source>
</evidence>
<dbReference type="VEuPathDB" id="FungiDB:PV10_01006"/>
<dbReference type="Proteomes" id="UP000288859">
    <property type="component" value="Unassembled WGS sequence"/>
</dbReference>